<keyword evidence="2" id="KW-1185">Reference proteome</keyword>
<dbReference type="SUPFAM" id="SSF53649">
    <property type="entry name" value="Alkaline phosphatase-like"/>
    <property type="match status" value="1"/>
</dbReference>
<dbReference type="PANTHER" id="PTHR43737:SF1">
    <property type="entry name" value="DUF1501 DOMAIN-CONTAINING PROTEIN"/>
    <property type="match status" value="1"/>
</dbReference>
<dbReference type="RefSeq" id="WP_260793044.1">
    <property type="nucleotide sequence ID" value="NZ_CP093313.1"/>
</dbReference>
<evidence type="ECO:0000313" key="2">
    <source>
        <dbReference type="Proteomes" id="UP001059380"/>
    </source>
</evidence>
<dbReference type="InterPro" id="IPR010869">
    <property type="entry name" value="DUF1501"/>
</dbReference>
<dbReference type="EMBL" id="CP093313">
    <property type="protein sequence ID" value="UWZ83688.1"/>
    <property type="molecule type" value="Genomic_DNA"/>
</dbReference>
<proteinExistence type="predicted"/>
<name>A0A9J7BLQ8_9BACT</name>
<dbReference type="AlphaFoldDB" id="A0A9J7BLQ8"/>
<reference evidence="1" key="1">
    <citation type="submission" date="2021-04" db="EMBL/GenBank/DDBJ databases">
        <title>Phylogenetic analysis of Acidobacteriaceae.</title>
        <authorList>
            <person name="Qiu L."/>
            <person name="Zhang Q."/>
        </authorList>
    </citation>
    <scope>NUCLEOTIDE SEQUENCE</scope>
    <source>
        <strain evidence="1">DSM 25168</strain>
    </source>
</reference>
<accession>A0A9J7BLQ8</accession>
<sequence length="514" mass="56844">MKQHPLCSDCEPELDITQLPIPAGLKREWSAVETRRRFLGRSGKVLGWAALASLFGEAALRGHGADAKNPALATRNNLGLPHFAPKAKRAIYLFMSGGPPQMDLLDYKPNLASQFNKDIPNSVRGNQQLTGMTAGQSRFPIAPSHWGFKQYGQTGTWVSDLLPYTARMIDDLTIVKSVNTDAINHEPAIMFINTGNMNPGKPCLGSWLAYGLGSMNDNLPTFVVLQTKTNPKENNQPVSSRLWSSGFLSSEYAGVGLRSGGDPVLYLADPDGVDREVRRKMLDAVEQINRQTLADVGDPETNARIAQYEMAFRMQSSVPELTDLSKEPQSTWDLYGPEARVPGTFAYNCLLARRMAERNVRFVQVYKRGWDVHGDLVGTLPILCQETDRPCYALVTDLKRRGLLDDTLVIWAGEFGRTVYSQGGLSADNYGRDHHPRCFTTWMVGGGVKPGITYGETDDYSYNVVKDPVHVRNFNATILACLGIDHNRLTYDFQGLDQRLTGPAPAYVVKGLLA</sequence>
<organism evidence="1 2">
    <name type="scientific">Occallatibacter riparius</name>
    <dbReference type="NCBI Taxonomy" id="1002689"/>
    <lineage>
        <taxon>Bacteria</taxon>
        <taxon>Pseudomonadati</taxon>
        <taxon>Acidobacteriota</taxon>
        <taxon>Terriglobia</taxon>
        <taxon>Terriglobales</taxon>
        <taxon>Acidobacteriaceae</taxon>
        <taxon>Occallatibacter</taxon>
    </lineage>
</organism>
<dbReference type="Proteomes" id="UP001059380">
    <property type="component" value="Chromosome"/>
</dbReference>
<gene>
    <name evidence="1" type="ORF">MOP44_24360</name>
</gene>
<dbReference type="KEGG" id="orp:MOP44_24360"/>
<dbReference type="InterPro" id="IPR017850">
    <property type="entry name" value="Alkaline_phosphatase_core_sf"/>
</dbReference>
<evidence type="ECO:0000313" key="1">
    <source>
        <dbReference type="EMBL" id="UWZ83688.1"/>
    </source>
</evidence>
<dbReference type="PANTHER" id="PTHR43737">
    <property type="entry name" value="BLL7424 PROTEIN"/>
    <property type="match status" value="1"/>
</dbReference>
<protein>
    <submittedName>
        <fullName evidence="1">DUF1501 domain-containing protein</fullName>
    </submittedName>
</protein>
<dbReference type="Pfam" id="PF07394">
    <property type="entry name" value="DUF1501"/>
    <property type="match status" value="1"/>
</dbReference>